<dbReference type="InterPro" id="IPR000477">
    <property type="entry name" value="RT_dom"/>
</dbReference>
<name>A0A4Y2LCN6_ARAVE</name>
<feature type="domain" description="Reverse transcriptase" evidence="1">
    <location>
        <begin position="1"/>
        <end position="177"/>
    </location>
</feature>
<keyword evidence="3" id="KW-1185">Reference proteome</keyword>
<gene>
    <name evidence="2" type="ORF">AVEN_146680_1</name>
</gene>
<accession>A0A4Y2LCN6</accession>
<dbReference type="AlphaFoldDB" id="A0A4Y2LCN6"/>
<dbReference type="PANTHER" id="PTHR19446">
    <property type="entry name" value="REVERSE TRANSCRIPTASES"/>
    <property type="match status" value="1"/>
</dbReference>
<evidence type="ECO:0000259" key="1">
    <source>
        <dbReference type="PROSITE" id="PS50878"/>
    </source>
</evidence>
<proteinExistence type="predicted"/>
<sequence length="177" mass="19782">MLPKPNQNRKLPGSYRPISLLSNIGKLYEKILLKRLTDHCHTNNIIPEEQFGIRKKHSCKHQLFRVTNKIVKGFKDYIIKIIERFLSNRKFLVKINQVLSTVGNIQAGTPQGSSLSPPPPSTIFSTLTSLATTKSSTASLSMIQPSSHRVAISDSLLKRSSPNYIALNISAPSEEWS</sequence>
<dbReference type="OrthoDB" id="10655273at2759"/>
<organism evidence="2 3">
    <name type="scientific">Araneus ventricosus</name>
    <name type="common">Orbweaver spider</name>
    <name type="synonym">Epeira ventricosa</name>
    <dbReference type="NCBI Taxonomy" id="182803"/>
    <lineage>
        <taxon>Eukaryota</taxon>
        <taxon>Metazoa</taxon>
        <taxon>Ecdysozoa</taxon>
        <taxon>Arthropoda</taxon>
        <taxon>Chelicerata</taxon>
        <taxon>Arachnida</taxon>
        <taxon>Araneae</taxon>
        <taxon>Araneomorphae</taxon>
        <taxon>Entelegynae</taxon>
        <taxon>Araneoidea</taxon>
        <taxon>Araneidae</taxon>
        <taxon>Araneus</taxon>
    </lineage>
</organism>
<dbReference type="Proteomes" id="UP000499080">
    <property type="component" value="Unassembled WGS sequence"/>
</dbReference>
<evidence type="ECO:0000313" key="2">
    <source>
        <dbReference type="EMBL" id="GBN12445.1"/>
    </source>
</evidence>
<comment type="caution">
    <text evidence="2">The sequence shown here is derived from an EMBL/GenBank/DDBJ whole genome shotgun (WGS) entry which is preliminary data.</text>
</comment>
<dbReference type="EMBL" id="BGPR01005682">
    <property type="protein sequence ID" value="GBN12445.1"/>
    <property type="molecule type" value="Genomic_DNA"/>
</dbReference>
<dbReference type="Pfam" id="PF00078">
    <property type="entry name" value="RVT_1"/>
    <property type="match status" value="1"/>
</dbReference>
<protein>
    <recommendedName>
        <fullName evidence="1">Reverse transcriptase domain-containing protein</fullName>
    </recommendedName>
</protein>
<evidence type="ECO:0000313" key="3">
    <source>
        <dbReference type="Proteomes" id="UP000499080"/>
    </source>
</evidence>
<dbReference type="PROSITE" id="PS50878">
    <property type="entry name" value="RT_POL"/>
    <property type="match status" value="1"/>
</dbReference>
<reference evidence="2 3" key="1">
    <citation type="journal article" date="2019" name="Sci. Rep.">
        <title>Orb-weaving spider Araneus ventricosus genome elucidates the spidroin gene catalogue.</title>
        <authorList>
            <person name="Kono N."/>
            <person name="Nakamura H."/>
            <person name="Ohtoshi R."/>
            <person name="Moran D.A.P."/>
            <person name="Shinohara A."/>
            <person name="Yoshida Y."/>
            <person name="Fujiwara M."/>
            <person name="Mori M."/>
            <person name="Tomita M."/>
            <person name="Arakawa K."/>
        </authorList>
    </citation>
    <scope>NUCLEOTIDE SEQUENCE [LARGE SCALE GENOMIC DNA]</scope>
</reference>